<organism evidence="1">
    <name type="scientific">Anguilla anguilla</name>
    <name type="common">European freshwater eel</name>
    <name type="synonym">Muraena anguilla</name>
    <dbReference type="NCBI Taxonomy" id="7936"/>
    <lineage>
        <taxon>Eukaryota</taxon>
        <taxon>Metazoa</taxon>
        <taxon>Chordata</taxon>
        <taxon>Craniata</taxon>
        <taxon>Vertebrata</taxon>
        <taxon>Euteleostomi</taxon>
        <taxon>Actinopterygii</taxon>
        <taxon>Neopterygii</taxon>
        <taxon>Teleostei</taxon>
        <taxon>Anguilliformes</taxon>
        <taxon>Anguillidae</taxon>
        <taxon>Anguilla</taxon>
    </lineage>
</organism>
<name>A0A0E9WKC7_ANGAN</name>
<proteinExistence type="predicted"/>
<accession>A0A0E9WKC7</accession>
<evidence type="ECO:0000313" key="1">
    <source>
        <dbReference type="EMBL" id="JAH90045.1"/>
    </source>
</evidence>
<protein>
    <submittedName>
        <fullName evidence="1">Uncharacterized protein</fullName>
    </submittedName>
</protein>
<reference evidence="1" key="1">
    <citation type="submission" date="2014-11" db="EMBL/GenBank/DDBJ databases">
        <authorList>
            <person name="Amaro Gonzalez C."/>
        </authorList>
    </citation>
    <scope>NUCLEOTIDE SEQUENCE</scope>
</reference>
<reference evidence="1" key="2">
    <citation type="journal article" date="2015" name="Fish Shellfish Immunol.">
        <title>Early steps in the European eel (Anguilla anguilla)-Vibrio vulnificus interaction in the gills: Role of the RtxA13 toxin.</title>
        <authorList>
            <person name="Callol A."/>
            <person name="Pajuelo D."/>
            <person name="Ebbesson L."/>
            <person name="Teles M."/>
            <person name="MacKenzie S."/>
            <person name="Amaro C."/>
        </authorList>
    </citation>
    <scope>NUCLEOTIDE SEQUENCE</scope>
</reference>
<sequence>MPAFVLCGFPVKNETLTSFTLPVFPELRLSLLNFCVATAI</sequence>
<dbReference type="AlphaFoldDB" id="A0A0E9WKC7"/>
<dbReference type="EMBL" id="GBXM01018532">
    <property type="protein sequence ID" value="JAH90045.1"/>
    <property type="molecule type" value="Transcribed_RNA"/>
</dbReference>